<dbReference type="SUPFAM" id="SSF56112">
    <property type="entry name" value="Protein kinase-like (PK-like)"/>
    <property type="match status" value="1"/>
</dbReference>
<evidence type="ECO:0000313" key="2">
    <source>
        <dbReference type="EMBL" id="MFC5648848.1"/>
    </source>
</evidence>
<comment type="caution">
    <text evidence="2">The sequence shown here is derived from an EMBL/GenBank/DDBJ whole genome shotgun (WGS) entry which is preliminary data.</text>
</comment>
<dbReference type="PANTHER" id="PTHR21310">
    <property type="entry name" value="AMINOGLYCOSIDE PHOSPHOTRANSFERASE-RELATED-RELATED"/>
    <property type="match status" value="1"/>
</dbReference>
<dbReference type="Gene3D" id="3.30.200.150">
    <property type="match status" value="1"/>
</dbReference>
<feature type="domain" description="Aminoglycoside phosphotransferase" evidence="1">
    <location>
        <begin position="59"/>
        <end position="251"/>
    </location>
</feature>
<gene>
    <name evidence="2" type="ORF">ACFPYJ_06850</name>
</gene>
<dbReference type="Pfam" id="PF01636">
    <property type="entry name" value="APH"/>
    <property type="match status" value="1"/>
</dbReference>
<name>A0ABW0VTR7_9BACL</name>
<protein>
    <submittedName>
        <fullName evidence="2">Phosphotransferase family protein</fullName>
    </submittedName>
</protein>
<dbReference type="InterPro" id="IPR002575">
    <property type="entry name" value="Aminoglycoside_PTrfase"/>
</dbReference>
<dbReference type="EMBL" id="JBHSOW010000024">
    <property type="protein sequence ID" value="MFC5648848.1"/>
    <property type="molecule type" value="Genomic_DNA"/>
</dbReference>
<organism evidence="2 3">
    <name type="scientific">Paenibacillus solisilvae</name>
    <dbReference type="NCBI Taxonomy" id="2486751"/>
    <lineage>
        <taxon>Bacteria</taxon>
        <taxon>Bacillati</taxon>
        <taxon>Bacillota</taxon>
        <taxon>Bacilli</taxon>
        <taxon>Bacillales</taxon>
        <taxon>Paenibacillaceae</taxon>
        <taxon>Paenibacillus</taxon>
    </lineage>
</organism>
<dbReference type="RefSeq" id="WP_379187339.1">
    <property type="nucleotide sequence ID" value="NZ_JBHSOW010000024.1"/>
</dbReference>
<dbReference type="Gene3D" id="3.90.1200.10">
    <property type="match status" value="1"/>
</dbReference>
<evidence type="ECO:0000313" key="3">
    <source>
        <dbReference type="Proteomes" id="UP001596047"/>
    </source>
</evidence>
<accession>A0ABW0VTR7</accession>
<dbReference type="Proteomes" id="UP001596047">
    <property type="component" value="Unassembled WGS sequence"/>
</dbReference>
<proteinExistence type="predicted"/>
<keyword evidence="3" id="KW-1185">Reference proteome</keyword>
<dbReference type="InterPro" id="IPR051678">
    <property type="entry name" value="AGP_Transferase"/>
</dbReference>
<sequence length="303" mass="35181">MEDFMQTAYRFVKARFGEHVKNLMPLAAGDWSKAYSFMLEGHERVIRFGAYLDDFEKDRVMGNFSSDTLPIPRVLEVGETEGGFYAVSERVSGKHLDELNGPEIRLVLPQLFDALYELQKLDLTDTQRVGIWRPDGTGPSWGSVLLSVAEPRDRLAGWRERLDASPQEARVFDAGIEKLRQLAPQLPEYRGIVHNDLLNRNVLVDGGRLTGVIDWGNAFYGDPLYDNAWFLYWWPWYPKWQEIDLEEILDRHWDKHGGRPAQMEERLLCCLIHIGLDHIAYCAFRQRTEDMKRHAKQLLTFII</sequence>
<evidence type="ECO:0000259" key="1">
    <source>
        <dbReference type="Pfam" id="PF01636"/>
    </source>
</evidence>
<dbReference type="InterPro" id="IPR011009">
    <property type="entry name" value="Kinase-like_dom_sf"/>
</dbReference>
<reference evidence="3" key="1">
    <citation type="journal article" date="2019" name="Int. J. Syst. Evol. Microbiol.">
        <title>The Global Catalogue of Microorganisms (GCM) 10K type strain sequencing project: providing services to taxonomists for standard genome sequencing and annotation.</title>
        <authorList>
            <consortium name="The Broad Institute Genomics Platform"/>
            <consortium name="The Broad Institute Genome Sequencing Center for Infectious Disease"/>
            <person name="Wu L."/>
            <person name="Ma J."/>
        </authorList>
    </citation>
    <scope>NUCLEOTIDE SEQUENCE [LARGE SCALE GENOMIC DNA]</scope>
    <source>
        <strain evidence="3">CGMCC 1.3240</strain>
    </source>
</reference>